<proteinExistence type="predicted"/>
<dbReference type="AlphaFoldDB" id="A0AAP7W5T1"/>
<reference evidence="1 2" key="1">
    <citation type="submission" date="2016-12" db="EMBL/GenBank/DDBJ databases">
        <title>Genome Sequences of Twelve Sporeforming Bacillus Species Isolated from Foods.</title>
        <authorList>
            <person name="De Jong A."/>
            <person name="Holsappel S."/>
            <person name="Kuipers O.P."/>
        </authorList>
    </citation>
    <scope>NUCLEOTIDE SEQUENCE [LARGE SCALE GENOMIC DNA]</scope>
    <source>
        <strain evidence="1 2">S3E15</strain>
    </source>
</reference>
<dbReference type="EMBL" id="MRWU01000019">
    <property type="protein sequence ID" value="OSX90275.1"/>
    <property type="molecule type" value="Genomic_DNA"/>
</dbReference>
<dbReference type="RefSeq" id="WP_087963124.1">
    <property type="nucleotide sequence ID" value="NZ_MRWU01000019.1"/>
</dbReference>
<accession>A0AAP7W5T1</accession>
<evidence type="ECO:0000313" key="1">
    <source>
        <dbReference type="EMBL" id="OSX90275.1"/>
    </source>
</evidence>
<name>A0AAP7W5T1_BACMY</name>
<organism evidence="1 2">
    <name type="scientific">Bacillus mycoides</name>
    <dbReference type="NCBI Taxonomy" id="1405"/>
    <lineage>
        <taxon>Bacteria</taxon>
        <taxon>Bacillati</taxon>
        <taxon>Bacillota</taxon>
        <taxon>Bacilli</taxon>
        <taxon>Bacillales</taxon>
        <taxon>Bacillaceae</taxon>
        <taxon>Bacillus</taxon>
        <taxon>Bacillus cereus group</taxon>
    </lineage>
</organism>
<dbReference type="Proteomes" id="UP000194131">
    <property type="component" value="Unassembled WGS sequence"/>
</dbReference>
<sequence>MEKLPNKDQLIEHLSEKMTNQDIASVYGTTFQKIIQLIKKHNLNPNELRKVNKFIVYEHWLNNEAVYVGSGVWYRCRRYTNRRNLVHRKFMQDGNIEYKIIGEFDRLEEAKEFEVRLIRKYKQLGQAKFNKQVN</sequence>
<comment type="caution">
    <text evidence="1">The sequence shown here is derived from an EMBL/GenBank/DDBJ whole genome shotgun (WGS) entry which is preliminary data.</text>
</comment>
<evidence type="ECO:0000313" key="2">
    <source>
        <dbReference type="Proteomes" id="UP000194131"/>
    </source>
</evidence>
<protein>
    <submittedName>
        <fullName evidence="1">Uncharacterized protein</fullName>
    </submittedName>
</protein>
<gene>
    <name evidence="1" type="ORF">S3E15_01839</name>
</gene>